<dbReference type="EMBL" id="VRKQ01000010">
    <property type="protein sequence ID" value="TXG37163.1"/>
    <property type="molecule type" value="Genomic_DNA"/>
</dbReference>
<gene>
    <name evidence="8" type="primary">rfbD</name>
    <name evidence="8" type="ORF">FUA22_11415</name>
</gene>
<dbReference type="OrthoDB" id="9803892at2"/>
<keyword evidence="9" id="KW-1185">Reference proteome</keyword>
<dbReference type="Pfam" id="PF04321">
    <property type="entry name" value="RmlD_sub_bind"/>
    <property type="match status" value="1"/>
</dbReference>
<protein>
    <recommendedName>
        <fullName evidence="4 6">dTDP-4-dehydrorhamnose reductase</fullName>
        <ecNumber evidence="3 6">1.1.1.133</ecNumber>
    </recommendedName>
</protein>
<proteinExistence type="inferred from homology"/>
<evidence type="ECO:0000259" key="7">
    <source>
        <dbReference type="Pfam" id="PF04321"/>
    </source>
</evidence>
<accession>A0A5C7GI24</accession>
<evidence type="ECO:0000256" key="3">
    <source>
        <dbReference type="ARBA" id="ARBA00012929"/>
    </source>
</evidence>
<evidence type="ECO:0000313" key="8">
    <source>
        <dbReference type="EMBL" id="TXG37163.1"/>
    </source>
</evidence>
<organism evidence="8 9">
    <name type="scientific">Seonamhaeicola maritimus</name>
    <dbReference type="NCBI Taxonomy" id="2591822"/>
    <lineage>
        <taxon>Bacteria</taxon>
        <taxon>Pseudomonadati</taxon>
        <taxon>Bacteroidota</taxon>
        <taxon>Flavobacteriia</taxon>
        <taxon>Flavobacteriales</taxon>
        <taxon>Flavobacteriaceae</taxon>
    </lineage>
</organism>
<sequence length="259" mass="29525">MPIKVLVTGADGQLGKTFQDLAPKYKELIDFYFVSKEELDISKTDNLKKDFNSNEFDYCINCAAYTNVEQAEKTPDIAYKINAESVKNLAQVCKNYNVILVHISTDYVFDGAKKSPYTIDDIPNPINEYGKSKLLGEQHIQMTLDKYFIVRTSWLYSKKYGKNFYRFVLNEVSKGNKLSITTDQKANPTDTVDLANFIIKLIQTNSSDYGLVHFSGSKSMTWYDFAKLIVIENKIENVELVEVDSFNTLAKRPKYSALG</sequence>
<evidence type="ECO:0000313" key="9">
    <source>
        <dbReference type="Proteomes" id="UP000321080"/>
    </source>
</evidence>
<dbReference type="Proteomes" id="UP000321080">
    <property type="component" value="Unassembled WGS sequence"/>
</dbReference>
<dbReference type="GO" id="GO:0005829">
    <property type="term" value="C:cytosol"/>
    <property type="evidence" value="ECO:0007669"/>
    <property type="project" value="TreeGrafter"/>
</dbReference>
<dbReference type="GO" id="GO:0008831">
    <property type="term" value="F:dTDP-4-dehydrorhamnose reductase activity"/>
    <property type="evidence" value="ECO:0007669"/>
    <property type="project" value="UniProtKB-EC"/>
</dbReference>
<comment type="caution">
    <text evidence="8">The sequence shown here is derived from an EMBL/GenBank/DDBJ whole genome shotgun (WGS) entry which is preliminary data.</text>
</comment>
<reference evidence="8 9" key="1">
    <citation type="submission" date="2019-08" db="EMBL/GenBank/DDBJ databases">
        <title>Seonamhaeicola sediminis sp. nov., isolated from marine sediment.</title>
        <authorList>
            <person name="Cao W.R."/>
        </authorList>
    </citation>
    <scope>NUCLEOTIDE SEQUENCE [LARGE SCALE GENOMIC DNA]</scope>
    <source>
        <strain evidence="8 9">1505</strain>
    </source>
</reference>
<dbReference type="Gene3D" id="3.90.25.10">
    <property type="entry name" value="UDP-galactose 4-epimerase, domain 1"/>
    <property type="match status" value="1"/>
</dbReference>
<dbReference type="PANTHER" id="PTHR10491:SF4">
    <property type="entry name" value="METHIONINE ADENOSYLTRANSFERASE 2 SUBUNIT BETA"/>
    <property type="match status" value="1"/>
</dbReference>
<dbReference type="UniPathway" id="UPA00124"/>
<dbReference type="PANTHER" id="PTHR10491">
    <property type="entry name" value="DTDP-4-DEHYDRORHAMNOSE REDUCTASE"/>
    <property type="match status" value="1"/>
</dbReference>
<comment type="catalytic activity">
    <reaction evidence="5">
        <text>dTDP-beta-L-rhamnose + NADP(+) = dTDP-4-dehydro-beta-L-rhamnose + NADPH + H(+)</text>
        <dbReference type="Rhea" id="RHEA:21796"/>
        <dbReference type="ChEBI" id="CHEBI:15378"/>
        <dbReference type="ChEBI" id="CHEBI:57510"/>
        <dbReference type="ChEBI" id="CHEBI:57783"/>
        <dbReference type="ChEBI" id="CHEBI:58349"/>
        <dbReference type="ChEBI" id="CHEBI:62830"/>
        <dbReference type="EC" id="1.1.1.133"/>
    </reaction>
</comment>
<feature type="domain" description="RmlD-like substrate binding" evidence="7">
    <location>
        <begin position="4"/>
        <end position="258"/>
    </location>
</feature>
<comment type="similarity">
    <text evidence="2 6">Belongs to the dTDP-4-dehydrorhamnose reductase family.</text>
</comment>
<evidence type="ECO:0000256" key="6">
    <source>
        <dbReference type="RuleBase" id="RU364082"/>
    </source>
</evidence>
<dbReference type="GO" id="GO:0019305">
    <property type="term" value="P:dTDP-rhamnose biosynthetic process"/>
    <property type="evidence" value="ECO:0007669"/>
    <property type="project" value="UniProtKB-UniPathway"/>
</dbReference>
<comment type="function">
    <text evidence="6">Catalyzes the reduction of dTDP-6-deoxy-L-lyxo-4-hexulose to yield dTDP-L-rhamnose.</text>
</comment>
<dbReference type="InterPro" id="IPR029903">
    <property type="entry name" value="RmlD-like-bd"/>
</dbReference>
<dbReference type="AlphaFoldDB" id="A0A5C7GI24"/>
<dbReference type="RefSeq" id="WP_147768423.1">
    <property type="nucleotide sequence ID" value="NZ_VRKQ01000010.1"/>
</dbReference>
<evidence type="ECO:0000256" key="1">
    <source>
        <dbReference type="ARBA" id="ARBA00004781"/>
    </source>
</evidence>
<evidence type="ECO:0000256" key="4">
    <source>
        <dbReference type="ARBA" id="ARBA00017099"/>
    </source>
</evidence>
<evidence type="ECO:0000256" key="2">
    <source>
        <dbReference type="ARBA" id="ARBA00010944"/>
    </source>
</evidence>
<dbReference type="SUPFAM" id="SSF51735">
    <property type="entry name" value="NAD(P)-binding Rossmann-fold domains"/>
    <property type="match status" value="1"/>
</dbReference>
<dbReference type="InterPro" id="IPR005913">
    <property type="entry name" value="dTDP_dehydrorham_reduct"/>
</dbReference>
<comment type="pathway">
    <text evidence="1 6">Carbohydrate biosynthesis; dTDP-L-rhamnose biosynthesis.</text>
</comment>
<dbReference type="NCBIfam" id="TIGR01214">
    <property type="entry name" value="rmlD"/>
    <property type="match status" value="1"/>
</dbReference>
<name>A0A5C7GI24_9FLAO</name>
<dbReference type="InterPro" id="IPR036291">
    <property type="entry name" value="NAD(P)-bd_dom_sf"/>
</dbReference>
<dbReference type="CDD" id="cd05254">
    <property type="entry name" value="dTDP_HR_like_SDR_e"/>
    <property type="match status" value="1"/>
</dbReference>
<evidence type="ECO:0000256" key="5">
    <source>
        <dbReference type="ARBA" id="ARBA00048200"/>
    </source>
</evidence>
<dbReference type="Gene3D" id="3.40.50.720">
    <property type="entry name" value="NAD(P)-binding Rossmann-like Domain"/>
    <property type="match status" value="1"/>
</dbReference>
<keyword evidence="6 8" id="KW-0560">Oxidoreductase</keyword>
<keyword evidence="6" id="KW-0521">NADP</keyword>
<dbReference type="EC" id="1.1.1.133" evidence="3 6"/>